<evidence type="ECO:0000256" key="6">
    <source>
        <dbReference type="ARBA" id="ARBA00022833"/>
    </source>
</evidence>
<evidence type="ECO:0000256" key="5">
    <source>
        <dbReference type="ARBA" id="ARBA00022771"/>
    </source>
</evidence>
<proteinExistence type="inferred from homology"/>
<feature type="region of interest" description="Disordered" evidence="13">
    <location>
        <begin position="86"/>
        <end position="113"/>
    </location>
</feature>
<dbReference type="GO" id="GO:0006355">
    <property type="term" value="P:regulation of DNA-templated transcription"/>
    <property type="evidence" value="ECO:0007669"/>
    <property type="project" value="InterPro"/>
</dbReference>
<comment type="subcellular location">
    <subcellularLocation>
        <location evidence="2 12">Nucleus</location>
    </subcellularLocation>
</comment>
<evidence type="ECO:0000259" key="15">
    <source>
        <dbReference type="PROSITE" id="PS51320"/>
    </source>
</evidence>
<dbReference type="GO" id="GO:0005634">
    <property type="term" value="C:nucleus"/>
    <property type="evidence" value="ECO:0007669"/>
    <property type="project" value="UniProtKB-SubCell"/>
</dbReference>
<dbReference type="OrthoDB" id="2162994at2759"/>
<dbReference type="InterPro" id="IPR010399">
    <property type="entry name" value="Tify_dom"/>
</dbReference>
<keyword evidence="11 12" id="KW-0539">Nucleus</keyword>
<dbReference type="InterPro" id="IPR045280">
    <property type="entry name" value="TIFY-like"/>
</dbReference>
<evidence type="ECO:0000256" key="2">
    <source>
        <dbReference type="ARBA" id="ARBA00004123"/>
    </source>
</evidence>
<dbReference type="SMART" id="SM00979">
    <property type="entry name" value="TIFY"/>
    <property type="match status" value="1"/>
</dbReference>
<name>A0A9D5H7V0_9LILI</name>
<keyword evidence="4" id="KW-0479">Metal-binding</keyword>
<dbReference type="Pfam" id="PF00320">
    <property type="entry name" value="GATA"/>
    <property type="match status" value="1"/>
</dbReference>
<evidence type="ECO:0000313" key="16">
    <source>
        <dbReference type="EMBL" id="KAJ0966483.1"/>
    </source>
</evidence>
<keyword evidence="8" id="KW-0238">DNA-binding</keyword>
<evidence type="ECO:0000256" key="10">
    <source>
        <dbReference type="ARBA" id="ARBA00023163"/>
    </source>
</evidence>
<keyword evidence="10" id="KW-0804">Transcription</keyword>
<dbReference type="InterPro" id="IPR013088">
    <property type="entry name" value="Znf_NHR/GATA"/>
</dbReference>
<organism evidence="16 17">
    <name type="scientific">Dioscorea zingiberensis</name>
    <dbReference type="NCBI Taxonomy" id="325984"/>
    <lineage>
        <taxon>Eukaryota</taxon>
        <taxon>Viridiplantae</taxon>
        <taxon>Streptophyta</taxon>
        <taxon>Embryophyta</taxon>
        <taxon>Tracheophyta</taxon>
        <taxon>Spermatophyta</taxon>
        <taxon>Magnoliopsida</taxon>
        <taxon>Liliopsida</taxon>
        <taxon>Dioscoreales</taxon>
        <taxon>Dioscoreaceae</taxon>
        <taxon>Dioscorea</taxon>
    </lineage>
</organism>
<keyword evidence="9" id="KW-0010">Activator</keyword>
<dbReference type="GO" id="GO:0008270">
    <property type="term" value="F:zinc ion binding"/>
    <property type="evidence" value="ECO:0007669"/>
    <property type="project" value="UniProtKB-KW"/>
</dbReference>
<dbReference type="InterPro" id="IPR010402">
    <property type="entry name" value="CCT_domain"/>
</dbReference>
<comment type="caution">
    <text evidence="16">The sequence shown here is derived from an EMBL/GenBank/DDBJ whole genome shotgun (WGS) entry which is preliminary data.</text>
</comment>
<dbReference type="Pfam" id="PF06203">
    <property type="entry name" value="CCT"/>
    <property type="match status" value="1"/>
</dbReference>
<protein>
    <submittedName>
        <fullName evidence="16">Uncharacterized protein</fullName>
    </submittedName>
</protein>
<dbReference type="Proteomes" id="UP001085076">
    <property type="component" value="Miscellaneous, Linkage group lg07"/>
</dbReference>
<evidence type="ECO:0000256" key="9">
    <source>
        <dbReference type="ARBA" id="ARBA00023159"/>
    </source>
</evidence>
<evidence type="ECO:0000256" key="7">
    <source>
        <dbReference type="ARBA" id="ARBA00023015"/>
    </source>
</evidence>
<reference evidence="16" key="1">
    <citation type="submission" date="2021-03" db="EMBL/GenBank/DDBJ databases">
        <authorList>
            <person name="Li Z."/>
            <person name="Yang C."/>
        </authorList>
    </citation>
    <scope>NUCLEOTIDE SEQUENCE</scope>
    <source>
        <strain evidence="16">Dzin_1.0</strain>
        <tissue evidence="16">Leaf</tissue>
    </source>
</reference>
<feature type="domain" description="Tify" evidence="15">
    <location>
        <begin position="44"/>
        <end position="79"/>
    </location>
</feature>
<reference evidence="16" key="2">
    <citation type="journal article" date="2022" name="Hortic Res">
        <title>The genome of Dioscorea zingiberensis sheds light on the biosynthesis, origin and evolution of the medicinally important diosgenin saponins.</title>
        <authorList>
            <person name="Li Y."/>
            <person name="Tan C."/>
            <person name="Li Z."/>
            <person name="Guo J."/>
            <person name="Li S."/>
            <person name="Chen X."/>
            <person name="Wang C."/>
            <person name="Dai X."/>
            <person name="Yang H."/>
            <person name="Song W."/>
            <person name="Hou L."/>
            <person name="Xu J."/>
            <person name="Tong Z."/>
            <person name="Xu A."/>
            <person name="Yuan X."/>
            <person name="Wang W."/>
            <person name="Yang Q."/>
            <person name="Chen L."/>
            <person name="Sun Z."/>
            <person name="Wang K."/>
            <person name="Pan B."/>
            <person name="Chen J."/>
            <person name="Bao Y."/>
            <person name="Liu F."/>
            <person name="Qi X."/>
            <person name="Gang D.R."/>
            <person name="Wen J."/>
            <person name="Li J."/>
        </authorList>
    </citation>
    <scope>NUCLEOTIDE SEQUENCE</scope>
    <source>
        <strain evidence="16">Dzin_1.0</strain>
    </source>
</reference>
<sequence>MYGPDEDSIAIAAHHLSPQIDAGSAEDDSIARACSFGVPMQVQGHQGSNQLTLSFQGEAYIFDSVPPERVQAVLLLLGGHEVPSDAADLRAPLRPNSRASSDISRSSSNAHRQEAVIRYRQKRKNLCFEKKIKYEVRKDVASRMKRHKGQFASSKSNLDEAASGLSIWDPSQDNALEVHQTFCQHCGISKDSTPMMRRGPGGPKSLCNACGLTWANKGTLRNLQQTSFSGPPSQSISPNEQSDASDSDVGSKNPNQNHLVSAASSGQMSEVIAGIGIGRAGPLDEDNVSQLQWTTGLGKGAFCS</sequence>
<dbReference type="PANTHER" id="PTHR46125">
    <property type="entry name" value="GATA TRANSCRIPTION FACTOR 28"/>
    <property type="match status" value="1"/>
</dbReference>
<dbReference type="PROSITE" id="PS51017">
    <property type="entry name" value="CCT"/>
    <property type="match status" value="1"/>
</dbReference>
<keyword evidence="5" id="KW-0863">Zinc-finger</keyword>
<dbReference type="SMART" id="SM00401">
    <property type="entry name" value="ZnF_GATA"/>
    <property type="match status" value="1"/>
</dbReference>
<dbReference type="PANTHER" id="PTHR46125:SF27">
    <property type="entry name" value="GATA TRANSCRIPTION FACTOR 28"/>
    <property type="match status" value="1"/>
</dbReference>
<dbReference type="SUPFAM" id="SSF57716">
    <property type="entry name" value="Glucocorticoid receptor-like (DNA-binding domain)"/>
    <property type="match status" value="1"/>
</dbReference>
<dbReference type="InterPro" id="IPR000679">
    <property type="entry name" value="Znf_GATA"/>
</dbReference>
<dbReference type="CDD" id="cd00202">
    <property type="entry name" value="ZnF_GATA"/>
    <property type="match status" value="1"/>
</dbReference>
<evidence type="ECO:0000256" key="11">
    <source>
        <dbReference type="ARBA" id="ARBA00023242"/>
    </source>
</evidence>
<evidence type="ECO:0000313" key="17">
    <source>
        <dbReference type="Proteomes" id="UP001085076"/>
    </source>
</evidence>
<evidence type="ECO:0000256" key="4">
    <source>
        <dbReference type="ARBA" id="ARBA00022723"/>
    </source>
</evidence>
<dbReference type="PROSITE" id="PS51320">
    <property type="entry name" value="TIFY"/>
    <property type="match status" value="1"/>
</dbReference>
<feature type="compositionally biased region" description="Low complexity" evidence="13">
    <location>
        <begin position="96"/>
        <end position="110"/>
    </location>
</feature>
<keyword evidence="17" id="KW-1185">Reference proteome</keyword>
<accession>A0A9D5H7V0</accession>
<evidence type="ECO:0000259" key="14">
    <source>
        <dbReference type="PROSITE" id="PS51017"/>
    </source>
</evidence>
<evidence type="ECO:0000256" key="1">
    <source>
        <dbReference type="ARBA" id="ARBA00002206"/>
    </source>
</evidence>
<dbReference type="EMBL" id="JAGGNH010000007">
    <property type="protein sequence ID" value="KAJ0966483.1"/>
    <property type="molecule type" value="Genomic_DNA"/>
</dbReference>
<evidence type="ECO:0000256" key="8">
    <source>
        <dbReference type="ARBA" id="ARBA00023125"/>
    </source>
</evidence>
<comment type="function">
    <text evidence="1">Transcriptional activator that specifically binds 5'-GATA-3' or 5'-GAT-3' motifs within gene promoters.</text>
</comment>
<keyword evidence="6" id="KW-0862">Zinc</keyword>
<keyword evidence="7" id="KW-0805">Transcription regulation</keyword>
<evidence type="ECO:0000256" key="13">
    <source>
        <dbReference type="SAM" id="MobiDB-lite"/>
    </source>
</evidence>
<evidence type="ECO:0000256" key="3">
    <source>
        <dbReference type="ARBA" id="ARBA00007722"/>
    </source>
</evidence>
<dbReference type="AlphaFoldDB" id="A0A9D5H7V0"/>
<comment type="similarity">
    <text evidence="3">Belongs to the type IV zinc-finger family. Class C subfamily.</text>
</comment>
<dbReference type="Pfam" id="PF06200">
    <property type="entry name" value="tify"/>
    <property type="match status" value="1"/>
</dbReference>
<dbReference type="GO" id="GO:0043565">
    <property type="term" value="F:sequence-specific DNA binding"/>
    <property type="evidence" value="ECO:0007669"/>
    <property type="project" value="InterPro"/>
</dbReference>
<dbReference type="PROSITE" id="PS00344">
    <property type="entry name" value="GATA_ZN_FINGER_1"/>
    <property type="match status" value="1"/>
</dbReference>
<feature type="region of interest" description="Disordered" evidence="13">
    <location>
        <begin position="223"/>
        <end position="265"/>
    </location>
</feature>
<evidence type="ECO:0000256" key="12">
    <source>
        <dbReference type="PROSITE-ProRule" id="PRU00357"/>
    </source>
</evidence>
<dbReference type="Gene3D" id="3.30.50.10">
    <property type="entry name" value="Erythroid Transcription Factor GATA-1, subunit A"/>
    <property type="match status" value="1"/>
</dbReference>
<feature type="domain" description="CCT" evidence="14">
    <location>
        <begin position="112"/>
        <end position="154"/>
    </location>
</feature>
<gene>
    <name evidence="16" type="ORF">J5N97_023400</name>
</gene>